<dbReference type="PANTHER" id="PTHR41339:SF1">
    <property type="entry name" value="SECRETED PROTEIN"/>
    <property type="match status" value="1"/>
</dbReference>
<reference evidence="2" key="1">
    <citation type="journal article" date="2019" name="Int. J. Syst. Evol. Microbiol.">
        <title>The Global Catalogue of Microorganisms (GCM) 10K type strain sequencing project: providing services to taxonomists for standard genome sequencing and annotation.</title>
        <authorList>
            <consortium name="The Broad Institute Genomics Platform"/>
            <consortium name="The Broad Institute Genome Sequencing Center for Infectious Disease"/>
            <person name="Wu L."/>
            <person name="Ma J."/>
        </authorList>
    </citation>
    <scope>NUCLEOTIDE SEQUENCE [LARGE SCALE GENOMIC DNA]</scope>
    <source>
        <strain evidence="2">JCM 17630</strain>
    </source>
</reference>
<gene>
    <name evidence="1" type="ORF">GCM10022291_23380</name>
</gene>
<keyword evidence="2" id="KW-1185">Reference proteome</keyword>
<accession>A0ABP8CBP2</accession>
<comment type="caution">
    <text evidence="1">The sequence shown here is derived from an EMBL/GenBank/DDBJ whole genome shotgun (WGS) entry which is preliminary data.</text>
</comment>
<proteinExistence type="predicted"/>
<evidence type="ECO:0008006" key="3">
    <source>
        <dbReference type="Google" id="ProtNLM"/>
    </source>
</evidence>
<dbReference type="EMBL" id="BAABCA010000005">
    <property type="protein sequence ID" value="GAA4237197.1"/>
    <property type="molecule type" value="Genomic_DNA"/>
</dbReference>
<dbReference type="Proteomes" id="UP001501496">
    <property type="component" value="Unassembled WGS sequence"/>
</dbReference>
<protein>
    <recommendedName>
        <fullName evidence="3">T9SS C-terminal target domain-containing protein</fullName>
    </recommendedName>
</protein>
<organism evidence="1 2">
    <name type="scientific">Postechiella marina</name>
    <dbReference type="NCBI Taxonomy" id="943941"/>
    <lineage>
        <taxon>Bacteria</taxon>
        <taxon>Pseudomonadati</taxon>
        <taxon>Bacteroidota</taxon>
        <taxon>Flavobacteriia</taxon>
        <taxon>Flavobacteriales</taxon>
        <taxon>Flavobacteriaceae</taxon>
        <taxon>Postechiella</taxon>
    </lineage>
</organism>
<dbReference type="PANTHER" id="PTHR41339">
    <property type="entry name" value="LIPL48"/>
    <property type="match status" value="1"/>
</dbReference>
<evidence type="ECO:0000313" key="1">
    <source>
        <dbReference type="EMBL" id="GAA4237197.1"/>
    </source>
</evidence>
<evidence type="ECO:0000313" key="2">
    <source>
        <dbReference type="Proteomes" id="UP001501496"/>
    </source>
</evidence>
<name>A0ABP8CBP2_9FLAO</name>
<sequence>MVFHGLIDYFWNNQKMQLLLSFAPKINTMKNIIITSFLILYGFTAVFAQQEKGIKGNTNWLDNWTEFRPSQEDYGEPTKILTGNISEDMQLNKRDVYLLMGSVFITNNAVLKIEPGTVILGDYKSKGSLTITKGASIIAKGESTDPIVFSSNRSVKRPGDWGGLVILGEAPINRFGSGSAASYYSNLSPRDYANANYGGDNIESNSGILKHVRIEYAGKRISEDTYYNGLLLASVGKETKFYDIMISHAGEDAFEVWGGNLSMFRMVSYKSKGSDFKFNYGTRAHIANSLAIRSPYASNGHARCLEVKSYDSKEEFDFNKKTTFVSATNLTFLNSSENLEADIKMDLVKEAVYVGVSSLLKVSKSVISGFNPAVILDDDITVNQNNLDGIRLTDMYFNNCNGNIFTENNSNNEDLENWYGNLSFANVYSKSPNGETFIDYNNKRKPDYRLRINKIMATNNDPDLEKED</sequence>